<dbReference type="EMBL" id="WKKH01000018">
    <property type="protein sequence ID" value="MRX76988.1"/>
    <property type="molecule type" value="Genomic_DNA"/>
</dbReference>
<dbReference type="SUPFAM" id="SSF51215">
    <property type="entry name" value="Regulatory protein AraC"/>
    <property type="match status" value="1"/>
</dbReference>
<reference evidence="5 6" key="1">
    <citation type="submission" date="2019-11" db="EMBL/GenBank/DDBJ databases">
        <title>Pedobacter petrophilus genome.</title>
        <authorList>
            <person name="Feldbauer M.J."/>
            <person name="Newman J.D."/>
        </authorList>
    </citation>
    <scope>NUCLEOTIDE SEQUENCE [LARGE SCALE GENOMIC DNA]</scope>
    <source>
        <strain evidence="5 6">LMG 29686</strain>
    </source>
</reference>
<keyword evidence="6" id="KW-1185">Reference proteome</keyword>
<dbReference type="Gene3D" id="2.60.120.280">
    <property type="entry name" value="Regulatory protein AraC"/>
    <property type="match status" value="1"/>
</dbReference>
<evidence type="ECO:0000256" key="1">
    <source>
        <dbReference type="ARBA" id="ARBA00023015"/>
    </source>
</evidence>
<dbReference type="AlphaFoldDB" id="A0A7K0FZI4"/>
<protein>
    <submittedName>
        <fullName evidence="5">Helix-turn-helix domain-containing protein</fullName>
    </submittedName>
</protein>
<accession>A0A7K0FZI4</accession>
<keyword evidence="2" id="KW-0238">DNA-binding</keyword>
<dbReference type="SUPFAM" id="SSF46689">
    <property type="entry name" value="Homeodomain-like"/>
    <property type="match status" value="2"/>
</dbReference>
<dbReference type="SMART" id="SM00342">
    <property type="entry name" value="HTH_ARAC"/>
    <property type="match status" value="1"/>
</dbReference>
<dbReference type="RefSeq" id="WP_154281215.1">
    <property type="nucleotide sequence ID" value="NZ_JBHUJQ010000001.1"/>
</dbReference>
<evidence type="ECO:0000256" key="3">
    <source>
        <dbReference type="ARBA" id="ARBA00023163"/>
    </source>
</evidence>
<proteinExistence type="predicted"/>
<dbReference type="Pfam" id="PF12833">
    <property type="entry name" value="HTH_18"/>
    <property type="match status" value="1"/>
</dbReference>
<dbReference type="PROSITE" id="PS01124">
    <property type="entry name" value="HTH_ARAC_FAMILY_2"/>
    <property type="match status" value="1"/>
</dbReference>
<dbReference type="GO" id="GO:0003700">
    <property type="term" value="F:DNA-binding transcription factor activity"/>
    <property type="evidence" value="ECO:0007669"/>
    <property type="project" value="InterPro"/>
</dbReference>
<keyword evidence="1" id="KW-0805">Transcription regulation</keyword>
<dbReference type="InterPro" id="IPR009057">
    <property type="entry name" value="Homeodomain-like_sf"/>
</dbReference>
<organism evidence="5 6">
    <name type="scientific">Pedobacter petrophilus</name>
    <dbReference type="NCBI Taxonomy" id="1908241"/>
    <lineage>
        <taxon>Bacteria</taxon>
        <taxon>Pseudomonadati</taxon>
        <taxon>Bacteroidota</taxon>
        <taxon>Sphingobacteriia</taxon>
        <taxon>Sphingobacteriales</taxon>
        <taxon>Sphingobacteriaceae</taxon>
        <taxon>Pedobacter</taxon>
    </lineage>
</organism>
<dbReference type="InterPro" id="IPR018060">
    <property type="entry name" value="HTH_AraC"/>
</dbReference>
<dbReference type="Proteomes" id="UP000487757">
    <property type="component" value="Unassembled WGS sequence"/>
</dbReference>
<dbReference type="InterPro" id="IPR037923">
    <property type="entry name" value="HTH-like"/>
</dbReference>
<dbReference type="PROSITE" id="PS00041">
    <property type="entry name" value="HTH_ARAC_FAMILY_1"/>
    <property type="match status" value="1"/>
</dbReference>
<evidence type="ECO:0000259" key="4">
    <source>
        <dbReference type="PROSITE" id="PS01124"/>
    </source>
</evidence>
<dbReference type="PANTHER" id="PTHR43280:SF30">
    <property type="entry name" value="MMSAB OPERON REGULATORY PROTEIN"/>
    <property type="match status" value="1"/>
</dbReference>
<gene>
    <name evidence="5" type="ORF">GJU39_12915</name>
</gene>
<dbReference type="Gene3D" id="1.10.10.60">
    <property type="entry name" value="Homeodomain-like"/>
    <property type="match status" value="2"/>
</dbReference>
<dbReference type="GO" id="GO:0043565">
    <property type="term" value="F:sequence-specific DNA binding"/>
    <property type="evidence" value="ECO:0007669"/>
    <property type="project" value="InterPro"/>
</dbReference>
<dbReference type="Pfam" id="PF02311">
    <property type="entry name" value="AraC_binding"/>
    <property type="match status" value="1"/>
</dbReference>
<dbReference type="InterPro" id="IPR003313">
    <property type="entry name" value="AraC-bd"/>
</dbReference>
<keyword evidence="3" id="KW-0804">Transcription</keyword>
<dbReference type="CDD" id="cd06986">
    <property type="entry name" value="cupin_MmsR-like_N"/>
    <property type="match status" value="1"/>
</dbReference>
<evidence type="ECO:0000313" key="5">
    <source>
        <dbReference type="EMBL" id="MRX76988.1"/>
    </source>
</evidence>
<sequence length="300" mass="34965">MKNIHGNFKKDGFEGQMAIVLPKSIINQFCIKNKIIDKAFITDIGYYPKAKFHYRKRAGVEQNILIYCVEGKGQVTLDKNKYTINPGDFFVIPFGKPHAYQTDIENPWTIYWCHFKGEQTDEIIKQIYNKFGSFKASVPFTDSRIELFNKLYQNLEKGYSFENISYVNLLFPQFLGSFLFNQKFTPNLALDTPDIIDLSIQLMQENIFKSLSLKELAEHVNSSPSNYSAVFRKKTGFPPVAYFNHLKIQKACQFLQFTDLRIKEIALRLGIEDQYYFSRLFTKIMSCSPSTYREQKTAVR</sequence>
<dbReference type="PANTHER" id="PTHR43280">
    <property type="entry name" value="ARAC-FAMILY TRANSCRIPTIONAL REGULATOR"/>
    <property type="match status" value="1"/>
</dbReference>
<comment type="caution">
    <text evidence="5">The sequence shown here is derived from an EMBL/GenBank/DDBJ whole genome shotgun (WGS) entry which is preliminary data.</text>
</comment>
<dbReference type="OrthoDB" id="9813413at2"/>
<dbReference type="InterPro" id="IPR018062">
    <property type="entry name" value="HTH_AraC-typ_CS"/>
</dbReference>
<evidence type="ECO:0000256" key="2">
    <source>
        <dbReference type="ARBA" id="ARBA00023125"/>
    </source>
</evidence>
<evidence type="ECO:0000313" key="6">
    <source>
        <dbReference type="Proteomes" id="UP000487757"/>
    </source>
</evidence>
<name>A0A7K0FZI4_9SPHI</name>
<feature type="domain" description="HTH araC/xylS-type" evidence="4">
    <location>
        <begin position="197"/>
        <end position="295"/>
    </location>
</feature>